<sequence length="527" mass="56032">MNIFQHLSVAKRLAVGFSAVLCLSIAVIGISIARMSALADAADEMVQIPVKAERLVSDWSRNLHVGITRTAAVARSSDPVLADFFAEDAKASSARSAELQKAVEAMLVSESDKAIFREIGELRAIYLKNRDGIVALKKQGKTDDAYVVLEKQFLPDAKRYAAKMDELLLKQRAQVDQLSKAIEENRQSSKQFLLILGFLSLLLGVVLCWLLAQSVTVPLRQASLLAKRVADGDLGAEVPPHGTDEVGELMDALALMQSSLASVVQNVRDSSDRVSMASDEIAQGNNDLSARTEHQASSLEQTAASMEELSSTVKLNADNARQANQMAMAASQVASRGGEAVSQVVDTMRGIQDASKKIGEIISVIDGIAFQTNILALNAAVEAARAGEQGRGFAVVAAEVRNLASRSADAAKEIKTLISASVERVELGTVQVDQAGVTMTEVVTSIRRVTDIMGEISAASQEQTAGVAQVGEAVTAIDEATQQNAALVEEMAAAASSLRNQAHELVQAVSVFRLTSHEQGSAALILR</sequence>
<dbReference type="RefSeq" id="WP_273924789.1">
    <property type="nucleotide sequence ID" value="NZ_JAQSIO010000001.1"/>
</dbReference>
<dbReference type="CDD" id="cd11386">
    <property type="entry name" value="MCP_signal"/>
    <property type="match status" value="1"/>
</dbReference>
<dbReference type="PROSITE" id="PS50111">
    <property type="entry name" value="CHEMOTAXIS_TRANSDUC_2"/>
    <property type="match status" value="1"/>
</dbReference>
<accession>A0ABT5MA02</accession>
<comment type="caution">
    <text evidence="7">The sequence shown here is derived from an EMBL/GenBank/DDBJ whole genome shotgun (WGS) entry which is preliminary data.</text>
</comment>
<gene>
    <name evidence="7" type="ORF">PSQ39_01320</name>
</gene>
<evidence type="ECO:0000256" key="2">
    <source>
        <dbReference type="ARBA" id="ARBA00029447"/>
    </source>
</evidence>
<feature type="domain" description="Methyl-accepting transducer" evidence="5">
    <location>
        <begin position="270"/>
        <end position="499"/>
    </location>
</feature>
<keyword evidence="8" id="KW-1185">Reference proteome</keyword>
<name>A0ABT5MA02_9BURK</name>
<evidence type="ECO:0000259" key="5">
    <source>
        <dbReference type="PROSITE" id="PS50111"/>
    </source>
</evidence>
<dbReference type="PANTHER" id="PTHR43531">
    <property type="entry name" value="PROTEIN ICFG"/>
    <property type="match status" value="1"/>
</dbReference>
<dbReference type="PRINTS" id="PR00260">
    <property type="entry name" value="CHEMTRNSDUCR"/>
</dbReference>
<comment type="similarity">
    <text evidence="2">Belongs to the methyl-accepting chemotaxis (MCP) protein family.</text>
</comment>
<evidence type="ECO:0000259" key="6">
    <source>
        <dbReference type="PROSITE" id="PS50885"/>
    </source>
</evidence>
<dbReference type="InterPro" id="IPR047347">
    <property type="entry name" value="YvaQ-like_sensor"/>
</dbReference>
<keyword evidence="1" id="KW-0488">Methylation</keyword>
<proteinExistence type="inferred from homology"/>
<dbReference type="PROSITE" id="PS50885">
    <property type="entry name" value="HAMP"/>
    <property type="match status" value="1"/>
</dbReference>
<dbReference type="SMART" id="SM00283">
    <property type="entry name" value="MA"/>
    <property type="match status" value="1"/>
</dbReference>
<keyword evidence="4" id="KW-0812">Transmembrane</keyword>
<dbReference type="Gene3D" id="1.10.287.950">
    <property type="entry name" value="Methyl-accepting chemotaxis protein"/>
    <property type="match status" value="1"/>
</dbReference>
<dbReference type="InterPro" id="IPR024478">
    <property type="entry name" value="HlyB_4HB_MCP"/>
</dbReference>
<reference evidence="7 8" key="1">
    <citation type="submission" date="2023-02" db="EMBL/GenBank/DDBJ databases">
        <title>Bacterial whole genome sequence for Curvibacter sp. HBC28.</title>
        <authorList>
            <person name="Le V."/>
            <person name="Ko S.-R."/>
            <person name="Ahn C.-Y."/>
            <person name="Oh H.-M."/>
        </authorList>
    </citation>
    <scope>NUCLEOTIDE SEQUENCE [LARGE SCALE GENOMIC DNA]</scope>
    <source>
        <strain evidence="7 8">HBC28</strain>
    </source>
</reference>
<feature type="transmembrane region" description="Helical" evidence="4">
    <location>
        <begin position="192"/>
        <end position="212"/>
    </location>
</feature>
<dbReference type="InterPro" id="IPR004089">
    <property type="entry name" value="MCPsignal_dom"/>
</dbReference>
<feature type="domain" description="HAMP" evidence="6">
    <location>
        <begin position="213"/>
        <end position="265"/>
    </location>
</feature>
<keyword evidence="3" id="KW-0807">Transducer</keyword>
<dbReference type="InterPro" id="IPR051310">
    <property type="entry name" value="MCP_chemotaxis"/>
</dbReference>
<organism evidence="7 8">
    <name type="scientific">Curvibacter microcysteis</name>
    <dbReference type="NCBI Taxonomy" id="3026419"/>
    <lineage>
        <taxon>Bacteria</taxon>
        <taxon>Pseudomonadati</taxon>
        <taxon>Pseudomonadota</taxon>
        <taxon>Betaproteobacteria</taxon>
        <taxon>Burkholderiales</taxon>
        <taxon>Comamonadaceae</taxon>
        <taxon>Curvibacter</taxon>
    </lineage>
</organism>
<dbReference type="CDD" id="cd19411">
    <property type="entry name" value="MCP2201-like_sensor"/>
    <property type="match status" value="1"/>
</dbReference>
<keyword evidence="4" id="KW-0472">Membrane</keyword>
<dbReference type="SMART" id="SM00304">
    <property type="entry name" value="HAMP"/>
    <property type="match status" value="1"/>
</dbReference>
<dbReference type="InterPro" id="IPR003660">
    <property type="entry name" value="HAMP_dom"/>
</dbReference>
<dbReference type="Pfam" id="PF00015">
    <property type="entry name" value="MCPsignal"/>
    <property type="match status" value="1"/>
</dbReference>
<evidence type="ECO:0000313" key="8">
    <source>
        <dbReference type="Proteomes" id="UP001528672"/>
    </source>
</evidence>
<dbReference type="Proteomes" id="UP001528672">
    <property type="component" value="Unassembled WGS sequence"/>
</dbReference>
<dbReference type="EMBL" id="JAQSIO010000001">
    <property type="protein sequence ID" value="MDD0813261.1"/>
    <property type="molecule type" value="Genomic_DNA"/>
</dbReference>
<protein>
    <submittedName>
        <fullName evidence="7">Methyl-accepting chemotaxis protein</fullName>
    </submittedName>
</protein>
<dbReference type="InterPro" id="IPR004090">
    <property type="entry name" value="Chemotax_Me-accpt_rcpt"/>
</dbReference>
<dbReference type="PANTHER" id="PTHR43531:SF14">
    <property type="entry name" value="METHYL-ACCEPTING CHEMOTAXIS PROTEIN I-RELATED"/>
    <property type="match status" value="1"/>
</dbReference>
<evidence type="ECO:0000256" key="4">
    <source>
        <dbReference type="SAM" id="Phobius"/>
    </source>
</evidence>
<evidence type="ECO:0000256" key="3">
    <source>
        <dbReference type="PROSITE-ProRule" id="PRU00284"/>
    </source>
</evidence>
<dbReference type="SUPFAM" id="SSF58104">
    <property type="entry name" value="Methyl-accepting chemotaxis protein (MCP) signaling domain"/>
    <property type="match status" value="1"/>
</dbReference>
<dbReference type="Pfam" id="PF00672">
    <property type="entry name" value="HAMP"/>
    <property type="match status" value="1"/>
</dbReference>
<keyword evidence="4" id="KW-1133">Transmembrane helix</keyword>
<dbReference type="Pfam" id="PF12729">
    <property type="entry name" value="4HB_MCP_1"/>
    <property type="match status" value="1"/>
</dbReference>
<evidence type="ECO:0000313" key="7">
    <source>
        <dbReference type="EMBL" id="MDD0813261.1"/>
    </source>
</evidence>
<dbReference type="CDD" id="cd06225">
    <property type="entry name" value="HAMP"/>
    <property type="match status" value="1"/>
</dbReference>
<evidence type="ECO:0000256" key="1">
    <source>
        <dbReference type="ARBA" id="ARBA00022481"/>
    </source>
</evidence>